<dbReference type="Gramene" id="Psat02G0011500-T1">
    <property type="protein sequence ID" value="KAI5432684.1"/>
    <property type="gene ID" value="KIW84_020115"/>
</dbReference>
<feature type="transmembrane region" description="Helical" evidence="13">
    <location>
        <begin position="164"/>
        <end position="180"/>
    </location>
</feature>
<keyword evidence="9 13" id="KW-1133">Transmembrane helix</keyword>
<evidence type="ECO:0000256" key="11">
    <source>
        <dbReference type="ARBA" id="ARBA00023294"/>
    </source>
</evidence>
<evidence type="ECO:0000256" key="5">
    <source>
        <dbReference type="ARBA" id="ARBA00022475"/>
    </source>
</evidence>
<evidence type="ECO:0000256" key="2">
    <source>
        <dbReference type="ARBA" id="ARBA00004236"/>
    </source>
</evidence>
<evidence type="ECO:0000256" key="7">
    <source>
        <dbReference type="ARBA" id="ARBA00022847"/>
    </source>
</evidence>
<evidence type="ECO:0000256" key="9">
    <source>
        <dbReference type="ARBA" id="ARBA00022989"/>
    </source>
</evidence>
<dbReference type="GO" id="GO:0012505">
    <property type="term" value="C:endomembrane system"/>
    <property type="evidence" value="ECO:0007669"/>
    <property type="project" value="UniProtKB-SubCell"/>
</dbReference>
<evidence type="ECO:0000256" key="3">
    <source>
        <dbReference type="ARBA" id="ARBA00005590"/>
    </source>
</evidence>
<dbReference type="GO" id="GO:0006865">
    <property type="term" value="P:amino acid transport"/>
    <property type="evidence" value="ECO:0007669"/>
    <property type="project" value="UniProtKB-KW"/>
</dbReference>
<dbReference type="Proteomes" id="UP001058974">
    <property type="component" value="Chromosome 2"/>
</dbReference>
<evidence type="ECO:0000256" key="8">
    <source>
        <dbReference type="ARBA" id="ARBA00022970"/>
    </source>
</evidence>
<feature type="transmembrane region" description="Helical" evidence="13">
    <location>
        <begin position="440"/>
        <end position="460"/>
    </location>
</feature>
<evidence type="ECO:0000256" key="6">
    <source>
        <dbReference type="ARBA" id="ARBA00022692"/>
    </source>
</evidence>
<comment type="caution">
    <text evidence="15">The sequence shown here is derived from an EMBL/GenBank/DDBJ whole genome shotgun (WGS) entry which is preliminary data.</text>
</comment>
<keyword evidence="16" id="KW-1185">Reference proteome</keyword>
<evidence type="ECO:0000256" key="4">
    <source>
        <dbReference type="ARBA" id="ARBA00022448"/>
    </source>
</evidence>
<evidence type="ECO:0000256" key="10">
    <source>
        <dbReference type="ARBA" id="ARBA00023136"/>
    </source>
</evidence>
<comment type="function">
    <text evidence="12">Carrier protein involved in proton-driven auxin influx. Mediates the formation of auxin gradient from developing leaves (site of auxin biosynthesis) to tips by contributing to the loading of auxin in vascular tissues and facilitating acropetal (base to tip) auxin transport within inner tissues of the root apex, and basipetal (tip to base) auxin transport within outer tissues of the root apex. May be involved in lateral roots and nodules formation.</text>
</comment>
<protein>
    <submittedName>
        <fullName evidence="15">Amino acid permease 7</fullName>
    </submittedName>
</protein>
<feature type="transmembrane region" description="Helical" evidence="13">
    <location>
        <begin position="61"/>
        <end position="83"/>
    </location>
</feature>
<feature type="transmembrane region" description="Helical" evidence="13">
    <location>
        <begin position="311"/>
        <end position="330"/>
    </location>
</feature>
<keyword evidence="10 13" id="KW-0472">Membrane</keyword>
<evidence type="ECO:0000256" key="12">
    <source>
        <dbReference type="ARBA" id="ARBA00045588"/>
    </source>
</evidence>
<dbReference type="Pfam" id="PF01490">
    <property type="entry name" value="Aa_trans"/>
    <property type="match status" value="1"/>
</dbReference>
<keyword evidence="6 13" id="KW-0812">Transmembrane</keyword>
<evidence type="ECO:0000256" key="13">
    <source>
        <dbReference type="SAM" id="Phobius"/>
    </source>
</evidence>
<evidence type="ECO:0000313" key="16">
    <source>
        <dbReference type="Proteomes" id="UP001058974"/>
    </source>
</evidence>
<organism evidence="15 16">
    <name type="scientific">Pisum sativum</name>
    <name type="common">Garden pea</name>
    <name type="synonym">Lathyrus oleraceus</name>
    <dbReference type="NCBI Taxonomy" id="3888"/>
    <lineage>
        <taxon>Eukaryota</taxon>
        <taxon>Viridiplantae</taxon>
        <taxon>Streptophyta</taxon>
        <taxon>Embryophyta</taxon>
        <taxon>Tracheophyta</taxon>
        <taxon>Spermatophyta</taxon>
        <taxon>Magnoliopsida</taxon>
        <taxon>eudicotyledons</taxon>
        <taxon>Gunneridae</taxon>
        <taxon>Pentapetalae</taxon>
        <taxon>rosids</taxon>
        <taxon>fabids</taxon>
        <taxon>Fabales</taxon>
        <taxon>Fabaceae</taxon>
        <taxon>Papilionoideae</taxon>
        <taxon>50 kb inversion clade</taxon>
        <taxon>NPAAA clade</taxon>
        <taxon>Hologalegina</taxon>
        <taxon>IRL clade</taxon>
        <taxon>Fabeae</taxon>
        <taxon>Lathyrus</taxon>
    </lineage>
</organism>
<dbReference type="GO" id="GO:0009734">
    <property type="term" value="P:auxin-activated signaling pathway"/>
    <property type="evidence" value="ECO:0007669"/>
    <property type="project" value="UniProtKB-KW"/>
</dbReference>
<dbReference type="PANTHER" id="PTHR48017">
    <property type="entry name" value="OS05G0424000 PROTEIN-RELATED"/>
    <property type="match status" value="1"/>
</dbReference>
<feature type="transmembrane region" description="Helical" evidence="13">
    <location>
        <begin position="472"/>
        <end position="493"/>
    </location>
</feature>
<dbReference type="EMBL" id="JAMSHJ010000002">
    <property type="protein sequence ID" value="KAI5432684.1"/>
    <property type="molecule type" value="Genomic_DNA"/>
</dbReference>
<accession>A0A9D5B843</accession>
<proteinExistence type="inferred from homology"/>
<evidence type="ECO:0000259" key="14">
    <source>
        <dbReference type="Pfam" id="PF01490"/>
    </source>
</evidence>
<keyword evidence="8" id="KW-0029">Amino-acid transport</keyword>
<comment type="similarity">
    <text evidence="3">Belongs to the amino acid/polyamine transporter 2 family. Amino acid/auxin permease (AAAP) (TC 2.A.18.1) subfamily.</text>
</comment>
<feature type="transmembrane region" description="Helical" evidence="13">
    <location>
        <begin position="117"/>
        <end position="144"/>
    </location>
</feature>
<feature type="transmembrane region" description="Helical" evidence="13">
    <location>
        <begin position="187"/>
        <end position="209"/>
    </location>
</feature>
<dbReference type="GO" id="GO:0015293">
    <property type="term" value="F:symporter activity"/>
    <property type="evidence" value="ECO:0007669"/>
    <property type="project" value="UniProtKB-KW"/>
</dbReference>
<feature type="transmembrane region" description="Helical" evidence="13">
    <location>
        <begin position="350"/>
        <end position="371"/>
    </location>
</feature>
<feature type="transmembrane region" description="Helical" evidence="13">
    <location>
        <begin position="269"/>
        <end position="290"/>
    </location>
</feature>
<keyword evidence="5" id="KW-1003">Cell membrane</keyword>
<feature type="transmembrane region" description="Helical" evidence="13">
    <location>
        <begin position="34"/>
        <end position="55"/>
    </location>
</feature>
<keyword evidence="11" id="KW-0927">Auxin signaling pathway</keyword>
<dbReference type="GO" id="GO:0005886">
    <property type="term" value="C:plasma membrane"/>
    <property type="evidence" value="ECO:0007669"/>
    <property type="project" value="UniProtKB-SubCell"/>
</dbReference>
<feature type="domain" description="Amino acid transporter transmembrane" evidence="14">
    <location>
        <begin position="31"/>
        <end position="497"/>
    </location>
</feature>
<name>A0A9D5B843_PEA</name>
<keyword evidence="7" id="KW-0769">Symport</keyword>
<evidence type="ECO:0000256" key="1">
    <source>
        <dbReference type="ARBA" id="ARBA00004127"/>
    </source>
</evidence>
<keyword evidence="4" id="KW-0813">Transport</keyword>
<dbReference type="InterPro" id="IPR013057">
    <property type="entry name" value="AA_transpt_TM"/>
</dbReference>
<reference evidence="15 16" key="1">
    <citation type="journal article" date="2022" name="Nat. Genet.">
        <title>Improved pea reference genome and pan-genome highlight genomic features and evolutionary characteristics.</title>
        <authorList>
            <person name="Yang T."/>
            <person name="Liu R."/>
            <person name="Luo Y."/>
            <person name="Hu S."/>
            <person name="Wang D."/>
            <person name="Wang C."/>
            <person name="Pandey M.K."/>
            <person name="Ge S."/>
            <person name="Xu Q."/>
            <person name="Li N."/>
            <person name="Li G."/>
            <person name="Huang Y."/>
            <person name="Saxena R.K."/>
            <person name="Ji Y."/>
            <person name="Li M."/>
            <person name="Yan X."/>
            <person name="He Y."/>
            <person name="Liu Y."/>
            <person name="Wang X."/>
            <person name="Xiang C."/>
            <person name="Varshney R.K."/>
            <person name="Ding H."/>
            <person name="Gao S."/>
            <person name="Zong X."/>
        </authorList>
    </citation>
    <scope>NUCLEOTIDE SEQUENCE [LARGE SCALE GENOMIC DNA]</scope>
    <source>
        <strain evidence="15 16">cv. Zhongwan 6</strain>
    </source>
</reference>
<gene>
    <name evidence="15" type="ORF">KIW84_020115</name>
</gene>
<evidence type="ECO:0000313" key="15">
    <source>
        <dbReference type="EMBL" id="KAI5432684.1"/>
    </source>
</evidence>
<comment type="subcellular location">
    <subcellularLocation>
        <location evidence="2">Cell membrane</location>
    </subcellularLocation>
    <subcellularLocation>
        <location evidence="1">Endomembrane system</location>
        <topology evidence="1">Multi-pass membrane protein</topology>
    </subcellularLocation>
</comment>
<sequence>MGEEGVIDNTPLIDHYSSSGEVFVNESFKRTGNVWSAAAHIITGVIGAGVLSLAWSVAQLGWIAGPICILIFAATTLISTYLLSDCYRFHHPQHGSIRCSSYTDAVNLYLGEIKGKVCGVLVLVSLYGAACAYVITSATSIRAILKSNCYHKEGHEAPCKYGDAMYMLLFGVVQVIMSFIPDFHNMALLSVVAAIMSFSYSSIGLGLGITKVIGGFRYRATHHLFSRSSCLILSESDESSDSYIIGLVENGRVMGSVTGIPASNISDKLWLVFQALGDIAFAYPYTVILLEIQDTLKSPPSEDKTMKKASIIAISITTFFYLCCGCFGYAAFGNQTPGNLLTGFGFYEPYWLIDFANACIVLHLVGGYQIYSQPIYSAADKWCSRRYPDSGFVNSFFRLKLPFLPAFQLNMSRICFRTAYVISTTGLAIMFPYFNQVLGVLGAIGFWPLIIYFPVEMHFVQNKVEAWSTKWILLRIFSFVCFLITLMSLVGSLEGIISQKLS</sequence>
<dbReference type="AlphaFoldDB" id="A0A9D5B843"/>